<name>A0AAW2HVE1_9NEOP</name>
<evidence type="ECO:0000256" key="1">
    <source>
        <dbReference type="ARBA" id="ARBA00004123"/>
    </source>
</evidence>
<dbReference type="PANTHER" id="PTHR13026">
    <property type="entry name" value="NNP-1 PROTEIN NOVEL NUCLEAR PROTEIN 1 NOP52"/>
    <property type="match status" value="1"/>
</dbReference>
<dbReference type="InterPro" id="IPR010301">
    <property type="entry name" value="RRP1"/>
</dbReference>
<comment type="similarity">
    <text evidence="2">Belongs to the RRP1 family.</text>
</comment>
<proteinExistence type="inferred from homology"/>
<comment type="caution">
    <text evidence="6">The sequence shown here is derived from an EMBL/GenBank/DDBJ whole genome shotgun (WGS) entry which is preliminary data.</text>
</comment>
<sequence length="647" mass="74341">MQESDPEALKKELMEAQEISFAKVLAGNDKKMRDRAIKKLIKWLVIRSKCKTVFTEENFKRIWAGLFYCMWMSDKLLVQEELAESISKLIRCFNSNNESALLFIKGFYSLMNTEWPGIDQHRIDKFCMLIRRFLRRSLEFCKRKDWNESLVKGLAKIFEETVLDSNAPFGFTLHFIEIFPEELAKVSGGKLKNETTMIFFEIFIKLAGLSYDSRLHEVITEFFNHLIRQTDLGIEYEEKFQAWKEQGMPCEKPEDLELCEEESESEDEGSEIDELLEDGPLDPRAGKVDVVLPQIPVDFDGIISLIQRIIVLPSTSSRGRRTLKTLESKFQNLKKGIMPETIKKPQILDQPKKRRKTYNSVKELIRFTEELKNDENGPDLVCDEVDSDNDSDCNGVLDDNNSDDSIRRKKTKKNGRSSDIENSQDNRVKKTKLKSGKKKKAQEEVKKTKKIKVKPNEGKNTPLKPKSPRDTFSVEDVGAESNVLTITPRKRKALSAWQIHDLEADSEEYKKITVPKIIKLETKGSSPLVEKKEVEQSSNETPVKKPSPVKLTPSFWNKAKEKAFKKKNSGNGSMLLNPFSPAESKNSKRISFALDRNEAQEIDEYLEEVKNSPRIPFDCSKNPVQSALKSGLSPSPINPFYRFKKIK</sequence>
<feature type="compositionally biased region" description="Basic and acidic residues" evidence="5">
    <location>
        <begin position="416"/>
        <end position="428"/>
    </location>
</feature>
<dbReference type="GO" id="GO:0030688">
    <property type="term" value="C:preribosome, small subunit precursor"/>
    <property type="evidence" value="ECO:0007669"/>
    <property type="project" value="InterPro"/>
</dbReference>
<protein>
    <recommendedName>
        <fullName evidence="7">Ribosomal RNA processing protein 1 homolog</fullName>
    </recommendedName>
</protein>
<reference evidence="6" key="1">
    <citation type="journal article" date="2024" name="Gigascience">
        <title>Chromosome-level genome of the poultry shaft louse Menopon gallinae provides insight into the host-switching and adaptive evolution of parasitic lice.</title>
        <authorList>
            <person name="Xu Y."/>
            <person name="Ma L."/>
            <person name="Liu S."/>
            <person name="Liang Y."/>
            <person name="Liu Q."/>
            <person name="He Z."/>
            <person name="Tian L."/>
            <person name="Duan Y."/>
            <person name="Cai W."/>
            <person name="Li H."/>
            <person name="Song F."/>
        </authorList>
    </citation>
    <scope>NUCLEOTIDE SEQUENCE</scope>
    <source>
        <strain evidence="6">Cailab_2023a</strain>
    </source>
</reference>
<feature type="compositionally biased region" description="Acidic residues" evidence="5">
    <location>
        <begin position="381"/>
        <end position="391"/>
    </location>
</feature>
<organism evidence="6">
    <name type="scientific">Menopon gallinae</name>
    <name type="common">poultry shaft louse</name>
    <dbReference type="NCBI Taxonomy" id="328185"/>
    <lineage>
        <taxon>Eukaryota</taxon>
        <taxon>Metazoa</taxon>
        <taxon>Ecdysozoa</taxon>
        <taxon>Arthropoda</taxon>
        <taxon>Hexapoda</taxon>
        <taxon>Insecta</taxon>
        <taxon>Pterygota</taxon>
        <taxon>Neoptera</taxon>
        <taxon>Paraneoptera</taxon>
        <taxon>Psocodea</taxon>
        <taxon>Troctomorpha</taxon>
        <taxon>Phthiraptera</taxon>
        <taxon>Amblycera</taxon>
        <taxon>Menoponidae</taxon>
        <taxon>Menopon</taxon>
    </lineage>
</organism>
<comment type="subcellular location">
    <subcellularLocation>
        <location evidence="1">Nucleus</location>
    </subcellularLocation>
</comment>
<feature type="region of interest" description="Disordered" evidence="5">
    <location>
        <begin position="376"/>
        <end position="475"/>
    </location>
</feature>
<dbReference type="PANTHER" id="PTHR13026:SF0">
    <property type="entry name" value="RIBOSOMAL RNA PROCESSING 1B"/>
    <property type="match status" value="1"/>
</dbReference>
<dbReference type="AlphaFoldDB" id="A0AAW2HVE1"/>
<evidence type="ECO:0000256" key="5">
    <source>
        <dbReference type="SAM" id="MobiDB-lite"/>
    </source>
</evidence>
<evidence type="ECO:0000313" key="6">
    <source>
        <dbReference type="EMBL" id="KAL0273457.1"/>
    </source>
</evidence>
<dbReference type="Pfam" id="PF05997">
    <property type="entry name" value="Nop52"/>
    <property type="match status" value="1"/>
</dbReference>
<evidence type="ECO:0000256" key="4">
    <source>
        <dbReference type="ARBA" id="ARBA00023242"/>
    </source>
</evidence>
<keyword evidence="4" id="KW-0539">Nucleus</keyword>
<dbReference type="EMBL" id="JARGDH010000003">
    <property type="protein sequence ID" value="KAL0273457.1"/>
    <property type="molecule type" value="Genomic_DNA"/>
</dbReference>
<feature type="region of interest" description="Disordered" evidence="5">
    <location>
        <begin position="525"/>
        <end position="552"/>
    </location>
</feature>
<dbReference type="GO" id="GO:0005634">
    <property type="term" value="C:nucleus"/>
    <property type="evidence" value="ECO:0007669"/>
    <property type="project" value="UniProtKB-SubCell"/>
</dbReference>
<evidence type="ECO:0008006" key="7">
    <source>
        <dbReference type="Google" id="ProtNLM"/>
    </source>
</evidence>
<accession>A0AAW2HVE1</accession>
<dbReference type="GO" id="GO:0006364">
    <property type="term" value="P:rRNA processing"/>
    <property type="evidence" value="ECO:0007669"/>
    <property type="project" value="UniProtKB-KW"/>
</dbReference>
<gene>
    <name evidence="6" type="ORF">PYX00_006113</name>
</gene>
<evidence type="ECO:0000256" key="3">
    <source>
        <dbReference type="ARBA" id="ARBA00022552"/>
    </source>
</evidence>
<evidence type="ECO:0000256" key="2">
    <source>
        <dbReference type="ARBA" id="ARBA00006374"/>
    </source>
</evidence>
<keyword evidence="3" id="KW-0698">rRNA processing</keyword>
<feature type="compositionally biased region" description="Basic residues" evidence="5">
    <location>
        <begin position="429"/>
        <end position="440"/>
    </location>
</feature>